<sequence>MNAKEYWIKETLHTIETIQRVEVPKELQNALKHVKKIPTKVTRIQIVGLAASVVILVSLNLISIHQYFKKAEELASNEGKNQVYKEYFSNEYQINEYE</sequence>
<accession>A0A328Y9Z9</accession>
<keyword evidence="1" id="KW-0472">Membrane</keyword>
<reference evidence="2 3" key="1">
    <citation type="submission" date="2018-06" db="EMBL/GenBank/DDBJ databases">
        <title>Genomic Encyclopedia of Archaeal and Bacterial Type Strains, Phase II (KMG-II): from individual species to whole genera.</title>
        <authorList>
            <person name="Goeker M."/>
        </authorList>
    </citation>
    <scope>NUCLEOTIDE SEQUENCE [LARGE SCALE GENOMIC DNA]</scope>
    <source>
        <strain evidence="2 3">DSM 25663</strain>
    </source>
</reference>
<dbReference type="EMBL" id="QLSZ01000009">
    <property type="protein sequence ID" value="RAR70828.1"/>
    <property type="molecule type" value="Genomic_DNA"/>
</dbReference>
<keyword evidence="1" id="KW-0812">Transmembrane</keyword>
<gene>
    <name evidence="2" type="ORF">CLV55_10979</name>
</gene>
<evidence type="ECO:0000256" key="1">
    <source>
        <dbReference type="SAM" id="Phobius"/>
    </source>
</evidence>
<evidence type="ECO:0000313" key="2">
    <source>
        <dbReference type="EMBL" id="RAR70828.1"/>
    </source>
</evidence>
<protein>
    <submittedName>
        <fullName evidence="2">Uncharacterized protein</fullName>
    </submittedName>
</protein>
<dbReference type="AlphaFoldDB" id="A0A328Y9Z9"/>
<keyword evidence="3" id="KW-1185">Reference proteome</keyword>
<organism evidence="2 3">
    <name type="scientific">Flavobacterium aciduliphilum</name>
    <dbReference type="NCBI Taxonomy" id="1101402"/>
    <lineage>
        <taxon>Bacteria</taxon>
        <taxon>Pseudomonadati</taxon>
        <taxon>Bacteroidota</taxon>
        <taxon>Flavobacteriia</taxon>
        <taxon>Flavobacteriales</taxon>
        <taxon>Flavobacteriaceae</taxon>
        <taxon>Flavobacterium</taxon>
    </lineage>
</organism>
<dbReference type="RefSeq" id="WP_112113671.1">
    <property type="nucleotide sequence ID" value="NZ_QLSZ01000009.1"/>
</dbReference>
<proteinExistence type="predicted"/>
<feature type="transmembrane region" description="Helical" evidence="1">
    <location>
        <begin position="46"/>
        <end position="68"/>
    </location>
</feature>
<comment type="caution">
    <text evidence="2">The sequence shown here is derived from an EMBL/GenBank/DDBJ whole genome shotgun (WGS) entry which is preliminary data.</text>
</comment>
<evidence type="ECO:0000313" key="3">
    <source>
        <dbReference type="Proteomes" id="UP000248840"/>
    </source>
</evidence>
<dbReference type="Proteomes" id="UP000248840">
    <property type="component" value="Unassembled WGS sequence"/>
</dbReference>
<keyword evidence="1" id="KW-1133">Transmembrane helix</keyword>
<name>A0A328Y9Z9_9FLAO</name>